<evidence type="ECO:0000313" key="2">
    <source>
        <dbReference type="Proteomes" id="UP000032300"/>
    </source>
</evidence>
<dbReference type="AlphaFoldDB" id="A0A7U4JB86"/>
<dbReference type="Proteomes" id="UP000032300">
    <property type="component" value="Chromosome"/>
</dbReference>
<reference evidence="1 2" key="1">
    <citation type="journal article" date="2015" name="Int. J. Syst. Evol. Microbiol.">
        <title>Sphingomonas hengshuiensis sp. nov., isolated from lake wetland.</title>
        <authorList>
            <person name="Wei S."/>
            <person name="Wang T."/>
            <person name="Liu H."/>
            <person name="Zhang C."/>
            <person name="Guo J."/>
            <person name="Wang Q."/>
            <person name="Liang K."/>
            <person name="Zhang Z."/>
        </authorList>
    </citation>
    <scope>NUCLEOTIDE SEQUENCE [LARGE SCALE GENOMIC DNA]</scope>
    <source>
        <strain evidence="1 2">WHSC-8</strain>
    </source>
</reference>
<evidence type="ECO:0000313" key="1">
    <source>
        <dbReference type="EMBL" id="AJP73639.1"/>
    </source>
</evidence>
<dbReference type="EMBL" id="CP010836">
    <property type="protein sequence ID" value="AJP73639.1"/>
    <property type="molecule type" value="Genomic_DNA"/>
</dbReference>
<accession>A0A7U4JB86</accession>
<organism evidence="1 2">
    <name type="scientific">Sphingomonas hengshuiensis</name>
    <dbReference type="NCBI Taxonomy" id="1609977"/>
    <lineage>
        <taxon>Bacteria</taxon>
        <taxon>Pseudomonadati</taxon>
        <taxon>Pseudomonadota</taxon>
        <taxon>Alphaproteobacteria</taxon>
        <taxon>Sphingomonadales</taxon>
        <taxon>Sphingomonadaceae</taxon>
        <taxon>Sphingomonas</taxon>
    </lineage>
</organism>
<reference evidence="1 2" key="2">
    <citation type="submission" date="2015-02" db="EMBL/GenBank/DDBJ databases">
        <title>The complete genome of Sphingomonas hengshuiensis sp. WHSC-8 isolated from soil of Hengshui Lake.</title>
        <authorList>
            <person name="Wei S."/>
            <person name="Guo J."/>
            <person name="Su C."/>
            <person name="Wu R."/>
            <person name="Zhang Z."/>
            <person name="Liang K."/>
            <person name="Li H."/>
            <person name="Wang T."/>
            <person name="Liu H."/>
            <person name="Zhang C."/>
            <person name="Li Z."/>
            <person name="Wang Q."/>
            <person name="Meng J."/>
        </authorList>
    </citation>
    <scope>NUCLEOTIDE SEQUENCE [LARGE SCALE GENOMIC DNA]</scope>
    <source>
        <strain evidence="1 2">WHSC-8</strain>
    </source>
</reference>
<sequence>MVERMRMKRLLPLALLLIGAAPSDHPRSYLLSVGNIPLSDTESIEAFSVKTWGVEFEAVCRIPPGWRIRAGSSATPDGEIAGIGSQGVTWFNTASPKALQSFILVTLHGAVQKEDIGVPGNGVPATFKGTVTISTDDGDVDRPLTHRNIRLTPARRCPVR</sequence>
<keyword evidence="2" id="KW-1185">Reference proteome</keyword>
<name>A0A7U4JB86_9SPHN</name>
<dbReference type="KEGG" id="sphi:TS85_20300"/>
<protein>
    <submittedName>
        <fullName evidence="1">Uncharacterized protein</fullName>
    </submittedName>
</protein>
<proteinExistence type="predicted"/>
<gene>
    <name evidence="1" type="ORF">TS85_20300</name>
</gene>